<evidence type="ECO:0000313" key="12">
    <source>
        <dbReference type="Proteomes" id="UP000789595"/>
    </source>
</evidence>
<dbReference type="EMBL" id="CAKKNE010000001">
    <property type="protein sequence ID" value="CAH0366298.1"/>
    <property type="molecule type" value="Genomic_DNA"/>
</dbReference>
<organism evidence="10">
    <name type="scientific">Pelagomonas calceolata</name>
    <dbReference type="NCBI Taxonomy" id="35677"/>
    <lineage>
        <taxon>Eukaryota</taxon>
        <taxon>Sar</taxon>
        <taxon>Stramenopiles</taxon>
        <taxon>Ochrophyta</taxon>
        <taxon>Pelagophyceae</taxon>
        <taxon>Pelagomonadales</taxon>
        <taxon>Pelagomonadaceae</taxon>
        <taxon>Pelagomonas</taxon>
    </lineage>
</organism>
<dbReference type="SUPFAM" id="SSF51197">
    <property type="entry name" value="Clavaminate synthase-like"/>
    <property type="match status" value="1"/>
</dbReference>
<evidence type="ECO:0000256" key="4">
    <source>
        <dbReference type="ARBA" id="ARBA00022840"/>
    </source>
</evidence>
<accession>A0A7S4A623</accession>
<dbReference type="InterPro" id="IPR027303">
    <property type="entry name" value="Gln_synth_gly_rich_site"/>
</dbReference>
<dbReference type="PROSITE" id="PS51987">
    <property type="entry name" value="GS_CATALYTIC"/>
    <property type="match status" value="1"/>
</dbReference>
<evidence type="ECO:0000256" key="1">
    <source>
        <dbReference type="ARBA" id="ARBA00001946"/>
    </source>
</evidence>
<gene>
    <name evidence="10" type="ORF">PCAL00307_LOCUS20170</name>
    <name evidence="11" type="ORF">PECAL_1P27820</name>
</gene>
<dbReference type="OrthoDB" id="77835at2759"/>
<keyword evidence="12" id="KW-1185">Reference proteome</keyword>
<dbReference type="Proteomes" id="UP000789595">
    <property type="component" value="Unassembled WGS sequence"/>
</dbReference>
<comment type="cofactor">
    <cofactor evidence="1">
        <name>Mg(2+)</name>
        <dbReference type="ChEBI" id="CHEBI:18420"/>
    </cofactor>
</comment>
<dbReference type="EMBL" id="HBIW01023421">
    <property type="protein sequence ID" value="CAE0704722.1"/>
    <property type="molecule type" value="Transcribed_RNA"/>
</dbReference>
<dbReference type="Pfam" id="PF00120">
    <property type="entry name" value="Gln-synt_C"/>
    <property type="match status" value="1"/>
</dbReference>
<dbReference type="GO" id="GO:0006542">
    <property type="term" value="P:glutamine biosynthetic process"/>
    <property type="evidence" value="ECO:0007669"/>
    <property type="project" value="InterPro"/>
</dbReference>
<keyword evidence="3" id="KW-0547">Nucleotide-binding</keyword>
<sequence length="775" mass="83909">MAALLARGARVLTRPHRALQLPIRQLSDSGGWPRIDAASVVDDATAAAFRRDGAVKLEGLASPRWVEALRAAAEKNLADPGPLCDEHAQAAGTGGRFHDDQFLWTRHDTFREWVQESGVAAVAARAMGSETAHIFYDQLFVKEPGTVAPTPWHNDTSYWHLRGDMICSVWVALDDVPAERGLGYVRGSHRSKLVHRVTNFSGDDHSDRNTYDGAAELPPVPEVTDDDEVLRWDMAPGDALLFNSYALHGAPGNPSTTSARRRGYATRWCGDDVRYEERPGTMNAGWVAAGFDNGLVNGAPIACALHPDCARPRKHAQAPRSRKFSTAARSFSTATWCADRQAKAAVDIEAAGKTLGLEFYEFSFVDVFGAQRSKLVPASRVTEMATDGAGFAGFAAWLDQDPSSGDVLAMPDASTLTQLPWNPRVGYLACDLVWQGDYLDHAPRNALRAMLRKLGDRGLTMKTGVECEFFLLDPATGAVADALDASSKPCYDAMSLMRRFDIISEVMTAMEALGWGPYQADHEDANGQFEINWDFDDALVTADRHVLFKYLVKSVAQRHGLRATFMPKPFQATTGSGCHAHVSLHDETGKNVCADSSGTLGLSTTARHFVAGVLDEASALCALTNPTVNSYKRLNASGTNSGSTWSPAAATWSGNNRSALVRVPDQKRFEVRLADSAANPYLLPAALAAAGLEGLEAGAEPPAPAVGNLYEDAPATAKCLPRHLSTALAALNLSEGLRRQLGDGFVDSYVKLRKAHLAEFSRQVSPWEREQYLDA</sequence>
<dbReference type="GO" id="GO:0004356">
    <property type="term" value="F:glutamine synthetase activity"/>
    <property type="evidence" value="ECO:0007669"/>
    <property type="project" value="InterPro"/>
</dbReference>
<reference evidence="10" key="1">
    <citation type="submission" date="2021-01" db="EMBL/GenBank/DDBJ databases">
        <authorList>
            <person name="Corre E."/>
            <person name="Pelletier E."/>
            <person name="Niang G."/>
            <person name="Scheremetjew M."/>
            <person name="Finn R."/>
            <person name="Kale V."/>
            <person name="Holt S."/>
            <person name="Cochrane G."/>
            <person name="Meng A."/>
            <person name="Brown T."/>
            <person name="Cohen L."/>
        </authorList>
    </citation>
    <scope>NUCLEOTIDE SEQUENCE</scope>
    <source>
        <strain evidence="10">CCMP1756</strain>
    </source>
</reference>
<evidence type="ECO:0008006" key="13">
    <source>
        <dbReference type="Google" id="ProtNLM"/>
    </source>
</evidence>
<dbReference type="PANTHER" id="PTHR43785">
    <property type="entry name" value="GAMMA-GLUTAMYLPUTRESCINE SYNTHETASE"/>
    <property type="match status" value="1"/>
</dbReference>
<dbReference type="PANTHER" id="PTHR43785:SF12">
    <property type="entry name" value="TYPE-1 GLUTAMINE SYNTHETASE 2"/>
    <property type="match status" value="1"/>
</dbReference>
<dbReference type="InterPro" id="IPR008146">
    <property type="entry name" value="Gln_synth_cat_dom"/>
</dbReference>
<evidence type="ECO:0000259" key="8">
    <source>
        <dbReference type="PROSITE" id="PS51986"/>
    </source>
</evidence>
<evidence type="ECO:0000256" key="7">
    <source>
        <dbReference type="RuleBase" id="RU000384"/>
    </source>
</evidence>
<protein>
    <recommendedName>
        <fullName evidence="13">Glutamine synthetase</fullName>
    </recommendedName>
</protein>
<dbReference type="InterPro" id="IPR008147">
    <property type="entry name" value="Gln_synt_N"/>
</dbReference>
<keyword evidence="4" id="KW-0067">ATP-binding</keyword>
<evidence type="ECO:0000256" key="5">
    <source>
        <dbReference type="ARBA" id="ARBA00022842"/>
    </source>
</evidence>
<keyword evidence="2" id="KW-0436">Ligase</keyword>
<feature type="domain" description="GS beta-grasp" evidence="8">
    <location>
        <begin position="355"/>
        <end position="437"/>
    </location>
</feature>
<dbReference type="InterPro" id="IPR036651">
    <property type="entry name" value="Gln_synt_N_sf"/>
</dbReference>
<dbReference type="PROSITE" id="PS51986">
    <property type="entry name" value="GS_BETA_GRASP"/>
    <property type="match status" value="1"/>
</dbReference>
<feature type="domain" description="GS catalytic" evidence="9">
    <location>
        <begin position="443"/>
        <end position="775"/>
    </location>
</feature>
<dbReference type="AlphaFoldDB" id="A0A7S4A623"/>
<proteinExistence type="inferred from homology"/>
<dbReference type="SMART" id="SM01230">
    <property type="entry name" value="Gln-synt_C"/>
    <property type="match status" value="1"/>
</dbReference>
<evidence type="ECO:0000313" key="11">
    <source>
        <dbReference type="EMBL" id="CAH0366298.1"/>
    </source>
</evidence>
<dbReference type="InterPro" id="IPR008775">
    <property type="entry name" value="Phytyl_CoA_dOase-like"/>
</dbReference>
<evidence type="ECO:0000259" key="9">
    <source>
        <dbReference type="PROSITE" id="PS51987"/>
    </source>
</evidence>
<evidence type="ECO:0000256" key="6">
    <source>
        <dbReference type="PROSITE-ProRule" id="PRU01330"/>
    </source>
</evidence>
<evidence type="ECO:0000313" key="10">
    <source>
        <dbReference type="EMBL" id="CAE0704722.1"/>
    </source>
</evidence>
<keyword evidence="5" id="KW-0460">Magnesium</keyword>
<dbReference type="NCBIfam" id="TIGR03105">
    <property type="entry name" value="gln_synth_III"/>
    <property type="match status" value="1"/>
</dbReference>
<name>A0A7S4A623_9STRA</name>
<evidence type="ECO:0000256" key="3">
    <source>
        <dbReference type="ARBA" id="ARBA00022741"/>
    </source>
</evidence>
<dbReference type="InterPro" id="IPR017536">
    <property type="entry name" value="Glutamine_synthetase_typeIII"/>
</dbReference>
<evidence type="ECO:0000256" key="2">
    <source>
        <dbReference type="ARBA" id="ARBA00022598"/>
    </source>
</evidence>
<dbReference type="PROSITE" id="PS00181">
    <property type="entry name" value="GLNA_ATP"/>
    <property type="match status" value="1"/>
</dbReference>
<dbReference type="Pfam" id="PF05721">
    <property type="entry name" value="PhyH"/>
    <property type="match status" value="1"/>
</dbReference>
<dbReference type="Gene3D" id="3.30.590.10">
    <property type="entry name" value="Glutamine synthetase/guanido kinase, catalytic domain"/>
    <property type="match status" value="1"/>
</dbReference>
<dbReference type="InterPro" id="IPR014746">
    <property type="entry name" value="Gln_synth/guanido_kin_cat_dom"/>
</dbReference>
<dbReference type="GO" id="GO:0005524">
    <property type="term" value="F:ATP binding"/>
    <property type="evidence" value="ECO:0007669"/>
    <property type="project" value="UniProtKB-KW"/>
</dbReference>
<reference evidence="11" key="2">
    <citation type="submission" date="2021-11" db="EMBL/GenBank/DDBJ databases">
        <authorList>
            <consortium name="Genoscope - CEA"/>
            <person name="William W."/>
        </authorList>
    </citation>
    <scope>NUCLEOTIDE SEQUENCE</scope>
</reference>
<dbReference type="SUPFAM" id="SSF55931">
    <property type="entry name" value="Glutamine synthetase/guanido kinase"/>
    <property type="match status" value="1"/>
</dbReference>
<comment type="similarity">
    <text evidence="6 7">Belongs to the glutamine synthetase family.</text>
</comment>
<dbReference type="Gene3D" id="2.60.120.620">
    <property type="entry name" value="q2cbj1_9rhob like domain"/>
    <property type="match status" value="1"/>
</dbReference>
<dbReference type="SUPFAM" id="SSF54368">
    <property type="entry name" value="Glutamine synthetase, N-terminal domain"/>
    <property type="match status" value="1"/>
</dbReference>
<dbReference type="Gene3D" id="3.10.20.70">
    <property type="entry name" value="Glutamine synthetase, N-terminal domain"/>
    <property type="match status" value="1"/>
</dbReference>